<name>A0ABV3D834_9ACTN</name>
<organism evidence="2 3">
    <name type="scientific">Streptodolium elevatio</name>
    <dbReference type="NCBI Taxonomy" id="3157996"/>
    <lineage>
        <taxon>Bacteria</taxon>
        <taxon>Bacillati</taxon>
        <taxon>Actinomycetota</taxon>
        <taxon>Actinomycetes</taxon>
        <taxon>Kitasatosporales</taxon>
        <taxon>Streptomycetaceae</taxon>
        <taxon>Streptodolium</taxon>
    </lineage>
</organism>
<dbReference type="InterPro" id="IPR042070">
    <property type="entry name" value="PucR_C-HTH_sf"/>
</dbReference>
<keyword evidence="3" id="KW-1185">Reference proteome</keyword>
<dbReference type="Gene3D" id="1.10.10.2840">
    <property type="entry name" value="PucR C-terminal helix-turn-helix domain"/>
    <property type="match status" value="2"/>
</dbReference>
<evidence type="ECO:0000259" key="1">
    <source>
        <dbReference type="Pfam" id="PF13556"/>
    </source>
</evidence>
<dbReference type="RefSeq" id="WP_358346884.1">
    <property type="nucleotide sequence ID" value="NZ_JBEZFP010000001.1"/>
</dbReference>
<dbReference type="PANTHER" id="PTHR33744">
    <property type="entry name" value="CARBOHYDRATE DIACID REGULATOR"/>
    <property type="match status" value="1"/>
</dbReference>
<dbReference type="Pfam" id="PF13556">
    <property type="entry name" value="HTH_30"/>
    <property type="match status" value="2"/>
</dbReference>
<protein>
    <submittedName>
        <fullName evidence="2">Helix-turn-helix domain-containing protein</fullName>
    </submittedName>
</protein>
<accession>A0ABV3D834</accession>
<evidence type="ECO:0000313" key="2">
    <source>
        <dbReference type="EMBL" id="MEU8131910.1"/>
    </source>
</evidence>
<feature type="domain" description="PucR C-terminal helix-turn-helix" evidence="1">
    <location>
        <begin position="342"/>
        <end position="397"/>
    </location>
</feature>
<dbReference type="InterPro" id="IPR025736">
    <property type="entry name" value="PucR_C-HTH_dom"/>
</dbReference>
<gene>
    <name evidence="2" type="ORF">AB0C36_00200</name>
</gene>
<dbReference type="EMBL" id="JBEZFP010000001">
    <property type="protein sequence ID" value="MEU8131910.1"/>
    <property type="molecule type" value="Genomic_DNA"/>
</dbReference>
<sequence length="415" mass="44281">MGHAQRLDTVLAQASTVFLGSAAEPGGDAVSPVALADWAAHRYAEAVRIVKDAEQRQRRAVWGLLCGEQPLAAATMAEALDCPLPPITRVMAVACDPDRRDAVAELLRRTAPEGTWIVRDTGEGSPLAVLLPAGERDSDDDVARRVTRELVRTYPQCRVGASPPVDLASVPTAFGQARYALTAARIAVGGYARFHAWLAPELLLAGQADAWAREQLAPLAAHRARRRGDPEADELLETLGAWLVDRRGAGTRLGIHRNTLSGRLRLIEALLDRDLHRIGDRARLSLALRIAALPRDTPPGTGPVGPAPTGVRLSLDHPALDGWAFAGLHPLAGGLSGPDAGTLRVWLAHDARLSATAAALGLTVPGARKRLTRIGNVLGLDLLHGPHAEADLWLALQVADRSRDTHMLTDRLKAS</sequence>
<reference evidence="2 3" key="1">
    <citation type="submission" date="2024-06" db="EMBL/GenBank/DDBJ databases">
        <title>The Natural Products Discovery Center: Release of the First 8490 Sequenced Strains for Exploring Actinobacteria Biosynthetic Diversity.</title>
        <authorList>
            <person name="Kalkreuter E."/>
            <person name="Kautsar S.A."/>
            <person name="Yang D."/>
            <person name="Bader C.D."/>
            <person name="Teijaro C.N."/>
            <person name="Fluegel L."/>
            <person name="Davis C.M."/>
            <person name="Simpson J.R."/>
            <person name="Lauterbach L."/>
            <person name="Steele A.D."/>
            <person name="Gui C."/>
            <person name="Meng S."/>
            <person name="Li G."/>
            <person name="Viehrig K."/>
            <person name="Ye F."/>
            <person name="Su P."/>
            <person name="Kiefer A.F."/>
            <person name="Nichols A."/>
            <person name="Cepeda A.J."/>
            <person name="Yan W."/>
            <person name="Fan B."/>
            <person name="Jiang Y."/>
            <person name="Adhikari A."/>
            <person name="Zheng C.-J."/>
            <person name="Schuster L."/>
            <person name="Cowan T.M."/>
            <person name="Smanski M.J."/>
            <person name="Chevrette M.G."/>
            <person name="De Carvalho L.P.S."/>
            <person name="Shen B."/>
        </authorList>
    </citation>
    <scope>NUCLEOTIDE SEQUENCE [LARGE SCALE GENOMIC DNA]</scope>
    <source>
        <strain evidence="2 3">NPDC048946</strain>
    </source>
</reference>
<feature type="domain" description="PucR C-terminal helix-turn-helix" evidence="1">
    <location>
        <begin position="235"/>
        <end position="290"/>
    </location>
</feature>
<comment type="caution">
    <text evidence="2">The sequence shown here is derived from an EMBL/GenBank/DDBJ whole genome shotgun (WGS) entry which is preliminary data.</text>
</comment>
<dbReference type="PANTHER" id="PTHR33744:SF1">
    <property type="entry name" value="DNA-BINDING TRANSCRIPTIONAL ACTIVATOR ADER"/>
    <property type="match status" value="1"/>
</dbReference>
<dbReference type="Proteomes" id="UP001551482">
    <property type="component" value="Unassembled WGS sequence"/>
</dbReference>
<evidence type="ECO:0000313" key="3">
    <source>
        <dbReference type="Proteomes" id="UP001551482"/>
    </source>
</evidence>
<dbReference type="InterPro" id="IPR051448">
    <property type="entry name" value="CdaR-like_regulators"/>
</dbReference>
<proteinExistence type="predicted"/>